<gene>
    <name evidence="1" type="ORF">DK880_00119</name>
</gene>
<accession>A0A2Z3LC00</accession>
<dbReference type="Proteomes" id="UP000245872">
    <property type="component" value="Chromosome"/>
</dbReference>
<organism evidence="1 2">
    <name type="scientific">Candidatus Cardinium hertigii</name>
    <dbReference type="NCBI Taxonomy" id="247481"/>
    <lineage>
        <taxon>Bacteria</taxon>
        <taxon>Pseudomonadati</taxon>
        <taxon>Bacteroidota</taxon>
        <taxon>Cytophagia</taxon>
        <taxon>Cytophagales</taxon>
        <taxon>Amoebophilaceae</taxon>
        <taxon>Candidatus Cardinium</taxon>
    </lineage>
</organism>
<dbReference type="EMBL" id="CP029619">
    <property type="protein sequence ID" value="AWN81456.1"/>
    <property type="molecule type" value="Genomic_DNA"/>
</dbReference>
<name>A0A2Z3LC00_9BACT</name>
<protein>
    <submittedName>
        <fullName evidence="1">Uncharacterized protein</fullName>
    </submittedName>
</protein>
<dbReference type="KEGG" id="cher:DK880_00119"/>
<proteinExistence type="predicted"/>
<reference evidence="1 2" key="1">
    <citation type="submission" date="2018-05" db="EMBL/GenBank/DDBJ databases">
        <title>Candidatus Cardinium hertigii Genome Assembly.</title>
        <authorList>
            <person name="Showmaker K.C."/>
            <person name="Walden K.O."/>
            <person name="Fields C.J."/>
            <person name="Lambert K.N."/>
            <person name="Hudson M.E."/>
        </authorList>
    </citation>
    <scope>NUCLEOTIDE SEQUENCE [LARGE SCALE GENOMIC DNA]</scope>
    <source>
        <strain evidence="2">cHgTN10</strain>
    </source>
</reference>
<dbReference type="AlphaFoldDB" id="A0A2Z3LC00"/>
<sequence>MGIKQTATLVRAAFAQVWSNAETEGLFIRLGE</sequence>
<evidence type="ECO:0000313" key="2">
    <source>
        <dbReference type="Proteomes" id="UP000245872"/>
    </source>
</evidence>
<keyword evidence="2" id="KW-1185">Reference proteome</keyword>
<evidence type="ECO:0000313" key="1">
    <source>
        <dbReference type="EMBL" id="AWN81456.1"/>
    </source>
</evidence>